<evidence type="ECO:0000313" key="10">
    <source>
        <dbReference type="EMBL" id="USQ81757.1"/>
    </source>
</evidence>
<keyword evidence="7 8" id="KW-0472">Membrane</keyword>
<dbReference type="RefSeq" id="WP_252595293.1">
    <property type="nucleotide sequence ID" value="NZ_CP099489.1"/>
</dbReference>
<dbReference type="EMBL" id="CP099489">
    <property type="protein sequence ID" value="USQ81757.1"/>
    <property type="molecule type" value="Genomic_DNA"/>
</dbReference>
<feature type="domain" description="Glycine transporter" evidence="9">
    <location>
        <begin position="11"/>
        <end position="85"/>
    </location>
</feature>
<dbReference type="SUPFAM" id="SSF52279">
    <property type="entry name" value="Beta-D-glucan exohydrolase, C-terminal domain"/>
    <property type="match status" value="1"/>
</dbReference>
<evidence type="ECO:0000313" key="11">
    <source>
        <dbReference type="Proteomes" id="UP001056455"/>
    </source>
</evidence>
<evidence type="ECO:0000256" key="1">
    <source>
        <dbReference type="ARBA" id="ARBA00004651"/>
    </source>
</evidence>
<feature type="transmembrane region" description="Helical" evidence="8">
    <location>
        <begin position="190"/>
        <end position="209"/>
    </location>
</feature>
<name>A0ABY4YYC4_9MICO</name>
<evidence type="ECO:0000256" key="3">
    <source>
        <dbReference type="ARBA" id="ARBA00022475"/>
    </source>
</evidence>
<dbReference type="PANTHER" id="PTHR30506">
    <property type="entry name" value="INNER MEMBRANE PROTEIN"/>
    <property type="match status" value="1"/>
</dbReference>
<keyword evidence="4 8" id="KW-0812">Transmembrane</keyword>
<feature type="transmembrane region" description="Helical" evidence="8">
    <location>
        <begin position="6"/>
        <end position="28"/>
    </location>
</feature>
<dbReference type="Pfam" id="PF03458">
    <property type="entry name" value="Gly_transporter"/>
    <property type="match status" value="2"/>
</dbReference>
<reference evidence="10" key="1">
    <citation type="submission" date="2022-06" db="EMBL/GenBank/DDBJ databases">
        <title>Ornithinimicrobium HY1793.</title>
        <authorList>
            <person name="Huang Y."/>
        </authorList>
    </citation>
    <scope>NUCLEOTIDE SEQUENCE</scope>
    <source>
        <strain evidence="10">HY1793</strain>
    </source>
</reference>
<evidence type="ECO:0000256" key="2">
    <source>
        <dbReference type="ARBA" id="ARBA00008193"/>
    </source>
</evidence>
<comment type="similarity">
    <text evidence="2">Belongs to the UPF0126 family.</text>
</comment>
<feature type="transmembrane region" description="Helical" evidence="8">
    <location>
        <begin position="166"/>
        <end position="184"/>
    </location>
</feature>
<feature type="domain" description="Glycine transporter" evidence="9">
    <location>
        <begin position="109"/>
        <end position="181"/>
    </location>
</feature>
<evidence type="ECO:0000256" key="7">
    <source>
        <dbReference type="ARBA" id="ARBA00023136"/>
    </source>
</evidence>
<evidence type="ECO:0000256" key="5">
    <source>
        <dbReference type="ARBA" id="ARBA00022801"/>
    </source>
</evidence>
<keyword evidence="11" id="KW-1185">Reference proteome</keyword>
<evidence type="ECO:0000256" key="6">
    <source>
        <dbReference type="ARBA" id="ARBA00022989"/>
    </source>
</evidence>
<gene>
    <name evidence="10" type="ORF">NF556_08960</name>
</gene>
<feature type="transmembrane region" description="Helical" evidence="8">
    <location>
        <begin position="106"/>
        <end position="127"/>
    </location>
</feature>
<keyword evidence="6 8" id="KW-1133">Transmembrane helix</keyword>
<feature type="transmembrane region" description="Helical" evidence="8">
    <location>
        <begin position="35"/>
        <end position="56"/>
    </location>
</feature>
<evidence type="ECO:0000256" key="4">
    <source>
        <dbReference type="ARBA" id="ARBA00022692"/>
    </source>
</evidence>
<feature type="transmembrane region" description="Helical" evidence="8">
    <location>
        <begin position="133"/>
        <end position="154"/>
    </location>
</feature>
<organism evidence="10 11">
    <name type="scientific">Ornithinimicrobium faecis</name>
    <dbReference type="NCBI Taxonomy" id="2934158"/>
    <lineage>
        <taxon>Bacteria</taxon>
        <taxon>Bacillati</taxon>
        <taxon>Actinomycetota</taxon>
        <taxon>Actinomycetes</taxon>
        <taxon>Micrococcales</taxon>
        <taxon>Ornithinimicrobiaceae</taxon>
        <taxon>Ornithinimicrobium</taxon>
    </lineage>
</organism>
<dbReference type="InterPro" id="IPR005115">
    <property type="entry name" value="Gly_transporter"/>
</dbReference>
<evidence type="ECO:0000259" key="9">
    <source>
        <dbReference type="Pfam" id="PF03458"/>
    </source>
</evidence>
<proteinExistence type="inferred from homology"/>
<keyword evidence="5" id="KW-0378">Hydrolase</keyword>
<evidence type="ECO:0000256" key="8">
    <source>
        <dbReference type="SAM" id="Phobius"/>
    </source>
</evidence>
<sequence length="224" mass="23395">MVTQDYDLQLLLDILGVFVFALSGGLVAVRKGLDLVGVVVLAWVAGLGGGMIRDVLLGDTPPDGLTDWRLLAPAAVAGLAIFLWYRRLRSVIPLRAHVRAKLIGRSVRVLDAGGLALFAVSGSLKALQFDSSALAAVILGVITATGGGALRDVLAGQVPEVLRRELYAVPALIGATLVVVADSFGFLTPLLIWGAVALVFAIRLAAVALDLNAPTALRTTGERR</sequence>
<dbReference type="PANTHER" id="PTHR30506:SF3">
    <property type="entry name" value="UPF0126 INNER MEMBRANE PROTEIN YADS-RELATED"/>
    <property type="match status" value="1"/>
</dbReference>
<feature type="transmembrane region" description="Helical" evidence="8">
    <location>
        <begin position="68"/>
        <end position="85"/>
    </location>
</feature>
<protein>
    <submittedName>
        <fullName evidence="10">Trimeric intracellular cation channel family protein</fullName>
    </submittedName>
</protein>
<keyword evidence="3" id="KW-1003">Cell membrane</keyword>
<comment type="subcellular location">
    <subcellularLocation>
        <location evidence="1">Cell membrane</location>
        <topology evidence="1">Multi-pass membrane protein</topology>
    </subcellularLocation>
</comment>
<dbReference type="Proteomes" id="UP001056455">
    <property type="component" value="Chromosome"/>
</dbReference>
<accession>A0ABY4YYC4</accession>
<dbReference type="InterPro" id="IPR036881">
    <property type="entry name" value="Glyco_hydro_3_C_sf"/>
</dbReference>